<dbReference type="PANTHER" id="PTHR18896">
    <property type="entry name" value="PHOSPHOLIPASE D"/>
    <property type="match status" value="1"/>
</dbReference>
<dbReference type="GO" id="GO:0005886">
    <property type="term" value="C:plasma membrane"/>
    <property type="evidence" value="ECO:0007669"/>
    <property type="project" value="TreeGrafter"/>
</dbReference>
<dbReference type="InterPro" id="IPR015679">
    <property type="entry name" value="PLipase_D_fam"/>
</dbReference>
<comment type="caution">
    <text evidence="4">The sequence shown here is derived from an EMBL/GenBank/DDBJ whole genome shotgun (WGS) entry which is preliminary data.</text>
</comment>
<dbReference type="SUPFAM" id="SSF55021">
    <property type="entry name" value="ACT-like"/>
    <property type="match status" value="1"/>
</dbReference>
<dbReference type="InterPro" id="IPR045865">
    <property type="entry name" value="ACT-like_dom_sf"/>
</dbReference>
<dbReference type="GO" id="GO:0009395">
    <property type="term" value="P:phospholipid catabolic process"/>
    <property type="evidence" value="ECO:0007669"/>
    <property type="project" value="TreeGrafter"/>
</dbReference>
<evidence type="ECO:0000313" key="4">
    <source>
        <dbReference type="EMBL" id="KAJ4838131.1"/>
    </source>
</evidence>
<dbReference type="InterPro" id="IPR054480">
    <property type="entry name" value="AHAS_small-like_ACT"/>
</dbReference>
<evidence type="ECO:0000313" key="5">
    <source>
        <dbReference type="Proteomes" id="UP001141552"/>
    </source>
</evidence>
<dbReference type="OrthoDB" id="14911at2759"/>
<proteinExistence type="predicted"/>
<feature type="non-terminal residue" evidence="4">
    <location>
        <position position="1"/>
    </location>
</feature>
<keyword evidence="1" id="KW-0677">Repeat</keyword>
<dbReference type="Gene3D" id="3.30.870.10">
    <property type="entry name" value="Endonuclease Chain A"/>
    <property type="match status" value="1"/>
</dbReference>
<accession>A0A9Q0FXJ4</accession>
<feature type="domain" description="Acetolactate synthase small subunit-like ACT" evidence="3">
    <location>
        <begin position="6"/>
        <end position="71"/>
    </location>
</feature>
<dbReference type="SUPFAM" id="SSF56024">
    <property type="entry name" value="Phospholipase D/nuclease"/>
    <property type="match status" value="1"/>
</dbReference>
<evidence type="ECO:0000256" key="2">
    <source>
        <dbReference type="ARBA" id="ARBA00023098"/>
    </source>
</evidence>
<dbReference type="AlphaFoldDB" id="A0A9Q0FXJ4"/>
<name>A0A9Q0FXJ4_9ROSI</name>
<reference evidence="4" key="1">
    <citation type="submission" date="2022-02" db="EMBL/GenBank/DDBJ databases">
        <authorList>
            <person name="Henning P.M."/>
            <person name="McCubbin A.G."/>
            <person name="Shore J.S."/>
        </authorList>
    </citation>
    <scope>NUCLEOTIDE SEQUENCE</scope>
    <source>
        <strain evidence="4">F60SS</strain>
        <tissue evidence="4">Leaves</tissue>
    </source>
</reference>
<protein>
    <recommendedName>
        <fullName evidence="3">Acetolactate synthase small subunit-like ACT domain-containing protein</fullName>
    </recommendedName>
</protein>
<sequence>SKGQTISVPVGDERGIINRIAGLVARKGHNLESFAVALNKDKALCNLVASTTDKPLSLVVEQLHKLVNVLKWIDGLIFLTKITILYKEDPESMSSYNSLVSNKIEIGIKGSKFEGVPYTFFNQRQGCQVTLYQDAHVPDNFMPKISLAGKRYEAHRCWKDIFDAIINAKHLIYITGWSVYTKITLIRDPSRPKPGGDMTLGELLKKKADEGVTVLMLIWDDRTSVPALKRDGLMATHDQETEEYFRNTKVHCVLWPRNPDGGRSIVQGFEVSVMFTHHQKTKLADAFSLCPSMNSFHHFFFLAHLIRWSNRFLLFLLPPDPFGCIRRMMSQRSLT</sequence>
<dbReference type="PANTHER" id="PTHR18896:SF202">
    <property type="entry name" value="PHOSPHOLIPASE D ALPHA 3"/>
    <property type="match status" value="1"/>
</dbReference>
<dbReference type="Gene3D" id="3.30.70.260">
    <property type="match status" value="1"/>
</dbReference>
<keyword evidence="5" id="KW-1185">Reference proteome</keyword>
<dbReference type="Proteomes" id="UP001141552">
    <property type="component" value="Unassembled WGS sequence"/>
</dbReference>
<evidence type="ECO:0000259" key="3">
    <source>
        <dbReference type="Pfam" id="PF22629"/>
    </source>
</evidence>
<organism evidence="4 5">
    <name type="scientific">Turnera subulata</name>
    <dbReference type="NCBI Taxonomy" id="218843"/>
    <lineage>
        <taxon>Eukaryota</taxon>
        <taxon>Viridiplantae</taxon>
        <taxon>Streptophyta</taxon>
        <taxon>Embryophyta</taxon>
        <taxon>Tracheophyta</taxon>
        <taxon>Spermatophyta</taxon>
        <taxon>Magnoliopsida</taxon>
        <taxon>eudicotyledons</taxon>
        <taxon>Gunneridae</taxon>
        <taxon>Pentapetalae</taxon>
        <taxon>rosids</taxon>
        <taxon>fabids</taxon>
        <taxon>Malpighiales</taxon>
        <taxon>Passifloraceae</taxon>
        <taxon>Turnera</taxon>
    </lineage>
</organism>
<dbReference type="Pfam" id="PF22629">
    <property type="entry name" value="ACT_AHAS_ss"/>
    <property type="match status" value="1"/>
</dbReference>
<dbReference type="EMBL" id="JAKUCV010003645">
    <property type="protein sequence ID" value="KAJ4838131.1"/>
    <property type="molecule type" value="Genomic_DNA"/>
</dbReference>
<dbReference type="GO" id="GO:0004630">
    <property type="term" value="F:phospholipase D activity"/>
    <property type="evidence" value="ECO:0007669"/>
    <property type="project" value="TreeGrafter"/>
</dbReference>
<evidence type="ECO:0000256" key="1">
    <source>
        <dbReference type="ARBA" id="ARBA00022737"/>
    </source>
</evidence>
<gene>
    <name evidence="4" type="ORF">Tsubulata_051173</name>
</gene>
<reference evidence="4" key="2">
    <citation type="journal article" date="2023" name="Plants (Basel)">
        <title>Annotation of the Turnera subulata (Passifloraceae) Draft Genome Reveals the S-Locus Evolved after the Divergence of Turneroideae from Passifloroideae in a Stepwise Manner.</title>
        <authorList>
            <person name="Henning P.M."/>
            <person name="Roalson E.H."/>
            <person name="Mir W."/>
            <person name="McCubbin A.G."/>
            <person name="Shore J.S."/>
        </authorList>
    </citation>
    <scope>NUCLEOTIDE SEQUENCE</scope>
    <source>
        <strain evidence="4">F60SS</strain>
    </source>
</reference>
<keyword evidence="2" id="KW-0443">Lipid metabolism</keyword>